<dbReference type="EMBL" id="JAHRIQ010035090">
    <property type="protein sequence ID" value="MEQ2231924.1"/>
    <property type="molecule type" value="Genomic_DNA"/>
</dbReference>
<organism evidence="3 4">
    <name type="scientific">Ilyodon furcidens</name>
    <name type="common">goldbreast splitfin</name>
    <dbReference type="NCBI Taxonomy" id="33524"/>
    <lineage>
        <taxon>Eukaryota</taxon>
        <taxon>Metazoa</taxon>
        <taxon>Chordata</taxon>
        <taxon>Craniata</taxon>
        <taxon>Vertebrata</taxon>
        <taxon>Euteleostomi</taxon>
        <taxon>Actinopterygii</taxon>
        <taxon>Neopterygii</taxon>
        <taxon>Teleostei</taxon>
        <taxon>Neoteleostei</taxon>
        <taxon>Acanthomorphata</taxon>
        <taxon>Ovalentaria</taxon>
        <taxon>Atherinomorphae</taxon>
        <taxon>Cyprinodontiformes</taxon>
        <taxon>Goodeidae</taxon>
        <taxon>Ilyodon</taxon>
    </lineage>
</organism>
<evidence type="ECO:0000256" key="1">
    <source>
        <dbReference type="SAM" id="Phobius"/>
    </source>
</evidence>
<evidence type="ECO:0000313" key="4">
    <source>
        <dbReference type="Proteomes" id="UP001482620"/>
    </source>
</evidence>
<evidence type="ECO:0000313" key="3">
    <source>
        <dbReference type="EMBL" id="MEQ2231924.1"/>
    </source>
</evidence>
<dbReference type="PROSITE" id="PS00242">
    <property type="entry name" value="INTEGRIN_ALPHA"/>
    <property type="match status" value="1"/>
</dbReference>
<protein>
    <submittedName>
        <fullName evidence="3">Integrin alpha-9</fullName>
    </submittedName>
</protein>
<dbReference type="Proteomes" id="UP001482620">
    <property type="component" value="Unassembled WGS sequence"/>
</dbReference>
<proteinExistence type="predicted"/>
<keyword evidence="1" id="KW-0812">Transmembrane</keyword>
<gene>
    <name evidence="3" type="primary">ITGA9_1</name>
    <name evidence="3" type="ORF">ILYODFUR_005663</name>
</gene>
<feature type="transmembrane region" description="Helical" evidence="1">
    <location>
        <begin position="43"/>
        <end position="68"/>
    </location>
</feature>
<dbReference type="GO" id="GO:0007229">
    <property type="term" value="P:integrin-mediated signaling pathway"/>
    <property type="evidence" value="ECO:0007669"/>
    <property type="project" value="UniProtKB-KW"/>
</dbReference>
<reference evidence="3 4" key="1">
    <citation type="submission" date="2021-06" db="EMBL/GenBank/DDBJ databases">
        <authorList>
            <person name="Palmer J.M."/>
        </authorList>
    </citation>
    <scope>NUCLEOTIDE SEQUENCE [LARGE SCALE GENOMIC DNA]</scope>
    <source>
        <strain evidence="4">if_2019</strain>
        <tissue evidence="3">Muscle</tissue>
    </source>
</reference>
<feature type="chain" id="PRO_5047182473" evidence="2">
    <location>
        <begin position="23"/>
        <end position="101"/>
    </location>
</feature>
<dbReference type="Gene3D" id="1.20.5.930">
    <property type="entry name" value="Bicelle-embedded integrin alpha(iib) transmembrane segment"/>
    <property type="match status" value="1"/>
</dbReference>
<name>A0ABV0TGH2_9TELE</name>
<keyword evidence="1" id="KW-0472">Membrane</keyword>
<accession>A0ABV0TGH2</accession>
<comment type="caution">
    <text evidence="3">The sequence shown here is derived from an EMBL/GenBank/DDBJ whole genome shotgun (WGS) entry which is preliminary data.</text>
</comment>
<dbReference type="InterPro" id="IPR018184">
    <property type="entry name" value="Integrin_alpha_C_CS"/>
</dbReference>
<keyword evidence="4" id="KW-1185">Reference proteome</keyword>
<keyword evidence="2" id="KW-0732">Signal</keyword>
<feature type="signal peptide" evidence="2">
    <location>
        <begin position="1"/>
        <end position="22"/>
    </location>
</feature>
<sequence>MTSCAFFCACVLCMCIVFKCDPLNLVVFQLVFEALHSQEPRGYVVGWIIAISLLVGILIFLLLAVLLWKMGFFRRHYREIIEAEKNRKDSDESWDWMDKDH</sequence>
<keyword evidence="3" id="KW-0401">Integrin</keyword>
<keyword evidence="1" id="KW-1133">Transmembrane helix</keyword>
<evidence type="ECO:0000256" key="2">
    <source>
        <dbReference type="SAM" id="SignalP"/>
    </source>
</evidence>